<dbReference type="GO" id="GO:0022857">
    <property type="term" value="F:transmembrane transporter activity"/>
    <property type="evidence" value="ECO:0007669"/>
    <property type="project" value="UniProtKB-UniRule"/>
</dbReference>
<dbReference type="PANTHER" id="PTHR34300">
    <property type="entry name" value="QUEUOSINE PRECURSOR TRANSPORTER-RELATED"/>
    <property type="match status" value="1"/>
</dbReference>
<organism evidence="2 3">
    <name type="scientific">Helicobacter fennelliae</name>
    <dbReference type="NCBI Taxonomy" id="215"/>
    <lineage>
        <taxon>Bacteria</taxon>
        <taxon>Pseudomonadati</taxon>
        <taxon>Campylobacterota</taxon>
        <taxon>Epsilonproteobacteria</taxon>
        <taxon>Campylobacterales</taxon>
        <taxon>Helicobacteraceae</taxon>
        <taxon>Helicobacter</taxon>
    </lineage>
</organism>
<feature type="transmembrane region" description="Helical" evidence="1">
    <location>
        <begin position="93"/>
        <end position="115"/>
    </location>
</feature>
<comment type="similarity">
    <text evidence="1">Belongs to the vitamin uptake transporter (VUT/ECF) (TC 2.A.88) family. Q precursor transporter subfamily.</text>
</comment>
<gene>
    <name evidence="2" type="primary">yhhQ</name>
    <name evidence="2" type="ORF">NCTC13102_01635</name>
</gene>
<keyword evidence="1" id="KW-1133">Transmembrane helix</keyword>
<dbReference type="RefSeq" id="WP_235148582.1">
    <property type="nucleotide sequence ID" value="NZ_UAWL01000006.1"/>
</dbReference>
<comment type="function">
    <text evidence="1">Involved in the import of queuosine (Q) precursors, required for Q precursor salvage.</text>
</comment>
<sequence length="193" mass="21622">MRFGKPMISSIMPLKVMFSCAIVLGVIIIIANYTVQFNIASTPLTFGALTYPFSFLLLDILSEKYPKKEVIKVLTLGLLIAFYPSYLSATPNIALASIAAFCISQPLDITLFYMFKKYFPKLWWLRNTASSIIAQFVDTLLFFGIAFFGARAFGECIEMAMADYTIKALLIVANTPLFYLIAIKAKSLWKSIT</sequence>
<keyword evidence="1" id="KW-0813">Transport</keyword>
<protein>
    <recommendedName>
        <fullName evidence="1">Probable queuosine precursor transporter</fullName>
        <shortName evidence="1">Q precursor transporter</shortName>
    </recommendedName>
</protein>
<feature type="transmembrane region" description="Helical" evidence="1">
    <location>
        <begin position="39"/>
        <end position="58"/>
    </location>
</feature>
<evidence type="ECO:0000313" key="2">
    <source>
        <dbReference type="EMBL" id="SQB99210.1"/>
    </source>
</evidence>
<keyword evidence="1" id="KW-1003">Cell membrane</keyword>
<keyword evidence="1" id="KW-0812">Transmembrane</keyword>
<evidence type="ECO:0000256" key="1">
    <source>
        <dbReference type="HAMAP-Rule" id="MF_02088"/>
    </source>
</evidence>
<dbReference type="HAMAP" id="MF_02088">
    <property type="entry name" value="Q_prec_transport"/>
    <property type="match status" value="1"/>
</dbReference>
<dbReference type="Pfam" id="PF02592">
    <property type="entry name" value="Vut_1"/>
    <property type="match status" value="1"/>
</dbReference>
<accession>A0A2X3DM11</accession>
<dbReference type="EMBL" id="UAWL01000006">
    <property type="protein sequence ID" value="SQB99210.1"/>
    <property type="molecule type" value="Genomic_DNA"/>
</dbReference>
<feature type="transmembrane region" description="Helical" evidence="1">
    <location>
        <begin position="166"/>
        <end position="183"/>
    </location>
</feature>
<dbReference type="Proteomes" id="UP000250166">
    <property type="component" value="Unassembled WGS sequence"/>
</dbReference>
<dbReference type="AlphaFoldDB" id="A0A2X3DM11"/>
<dbReference type="NCBIfam" id="TIGR00697">
    <property type="entry name" value="queuosine precursor transporter"/>
    <property type="match status" value="1"/>
</dbReference>
<feature type="transmembrane region" description="Helical" evidence="1">
    <location>
        <begin position="12"/>
        <end position="33"/>
    </location>
</feature>
<dbReference type="InterPro" id="IPR003744">
    <property type="entry name" value="YhhQ"/>
</dbReference>
<keyword evidence="1" id="KW-0472">Membrane</keyword>
<evidence type="ECO:0000313" key="3">
    <source>
        <dbReference type="Proteomes" id="UP000250166"/>
    </source>
</evidence>
<dbReference type="PANTHER" id="PTHR34300:SF2">
    <property type="entry name" value="QUEUOSINE PRECURSOR TRANSPORTER-RELATED"/>
    <property type="match status" value="1"/>
</dbReference>
<comment type="subcellular location">
    <subcellularLocation>
        <location evidence="1">Cell membrane</location>
        <topology evidence="1">Multi-pass membrane protein</topology>
    </subcellularLocation>
</comment>
<dbReference type="GO" id="GO:0005886">
    <property type="term" value="C:plasma membrane"/>
    <property type="evidence" value="ECO:0007669"/>
    <property type="project" value="UniProtKB-SubCell"/>
</dbReference>
<name>A0A2X3DM11_9HELI</name>
<reference evidence="2 3" key="1">
    <citation type="submission" date="2018-06" db="EMBL/GenBank/DDBJ databases">
        <authorList>
            <consortium name="Pathogen Informatics"/>
            <person name="Doyle S."/>
        </authorList>
    </citation>
    <scope>NUCLEOTIDE SEQUENCE [LARGE SCALE GENOMIC DNA]</scope>
    <source>
        <strain evidence="2 3">NCTC13102</strain>
    </source>
</reference>
<feature type="transmembrane region" description="Helical" evidence="1">
    <location>
        <begin position="70"/>
        <end position="87"/>
    </location>
</feature>
<feature type="transmembrane region" description="Helical" evidence="1">
    <location>
        <begin position="136"/>
        <end position="154"/>
    </location>
</feature>
<proteinExistence type="inferred from homology"/>